<keyword evidence="7" id="KW-1185">Reference proteome</keyword>
<gene>
    <name evidence="6" type="ORF">M9Y10_037855</name>
</gene>
<feature type="transmembrane region" description="Helical" evidence="5">
    <location>
        <begin position="12"/>
        <end position="33"/>
    </location>
</feature>
<dbReference type="Pfam" id="PF00335">
    <property type="entry name" value="Tetraspanin"/>
    <property type="match status" value="1"/>
</dbReference>
<protein>
    <recommendedName>
        <fullName evidence="8">Tetraspanin family protein</fullName>
    </recommendedName>
</protein>
<name>A0ABR2K6R8_9EUKA</name>
<accession>A0ABR2K6R8</accession>
<comment type="subcellular location">
    <subcellularLocation>
        <location evidence="1">Membrane</location>
        <topology evidence="1">Multi-pass membrane protein</topology>
    </subcellularLocation>
</comment>
<dbReference type="EMBL" id="JAPFFF010000006">
    <property type="protein sequence ID" value="KAK8886822.1"/>
    <property type="molecule type" value="Genomic_DNA"/>
</dbReference>
<evidence type="ECO:0000256" key="5">
    <source>
        <dbReference type="SAM" id="Phobius"/>
    </source>
</evidence>
<keyword evidence="3 5" id="KW-1133">Transmembrane helix</keyword>
<evidence type="ECO:0000313" key="6">
    <source>
        <dbReference type="EMBL" id="KAK8886822.1"/>
    </source>
</evidence>
<dbReference type="Proteomes" id="UP001470230">
    <property type="component" value="Unassembled WGS sequence"/>
</dbReference>
<proteinExistence type="predicted"/>
<sequence length="215" mass="23540">MGCDQCLRGFGFTILSLITIGASTALFAIALFFIATKFKDISNSLLIIVVIALCVSVLVLLFAFYASCKGNKCVRTILVFIYIIYALIVGAAAIFLFAFKGKLMGLISDGVEKNNSDLIHSIQEGFDCKMDSNITTNGTVYYFYGSECEDKVNSFYKAKLPPIGGCLVGIFVILVIGIVLSFRYLCCVKETQDLSTTEPINKNKDSLNSPLTYGW</sequence>
<feature type="transmembrane region" description="Helical" evidence="5">
    <location>
        <begin position="77"/>
        <end position="99"/>
    </location>
</feature>
<keyword evidence="2 5" id="KW-0812">Transmembrane</keyword>
<dbReference type="InterPro" id="IPR018499">
    <property type="entry name" value="Tetraspanin/Peripherin"/>
</dbReference>
<reference evidence="6 7" key="1">
    <citation type="submission" date="2024-04" db="EMBL/GenBank/DDBJ databases">
        <title>Tritrichomonas musculus Genome.</title>
        <authorList>
            <person name="Alves-Ferreira E."/>
            <person name="Grigg M."/>
            <person name="Lorenzi H."/>
            <person name="Galac M."/>
        </authorList>
    </citation>
    <scope>NUCLEOTIDE SEQUENCE [LARGE SCALE GENOMIC DNA]</scope>
    <source>
        <strain evidence="6 7">EAF2021</strain>
    </source>
</reference>
<feature type="transmembrane region" description="Helical" evidence="5">
    <location>
        <begin position="45"/>
        <end position="65"/>
    </location>
</feature>
<evidence type="ECO:0000256" key="1">
    <source>
        <dbReference type="ARBA" id="ARBA00004141"/>
    </source>
</evidence>
<evidence type="ECO:0000256" key="4">
    <source>
        <dbReference type="ARBA" id="ARBA00023136"/>
    </source>
</evidence>
<evidence type="ECO:0008006" key="8">
    <source>
        <dbReference type="Google" id="ProtNLM"/>
    </source>
</evidence>
<feature type="transmembrane region" description="Helical" evidence="5">
    <location>
        <begin position="163"/>
        <end position="185"/>
    </location>
</feature>
<evidence type="ECO:0000313" key="7">
    <source>
        <dbReference type="Proteomes" id="UP001470230"/>
    </source>
</evidence>
<comment type="caution">
    <text evidence="6">The sequence shown here is derived from an EMBL/GenBank/DDBJ whole genome shotgun (WGS) entry which is preliminary data.</text>
</comment>
<organism evidence="6 7">
    <name type="scientific">Tritrichomonas musculus</name>
    <dbReference type="NCBI Taxonomy" id="1915356"/>
    <lineage>
        <taxon>Eukaryota</taxon>
        <taxon>Metamonada</taxon>
        <taxon>Parabasalia</taxon>
        <taxon>Tritrichomonadida</taxon>
        <taxon>Tritrichomonadidae</taxon>
        <taxon>Tritrichomonas</taxon>
    </lineage>
</organism>
<evidence type="ECO:0000256" key="2">
    <source>
        <dbReference type="ARBA" id="ARBA00022692"/>
    </source>
</evidence>
<keyword evidence="4 5" id="KW-0472">Membrane</keyword>
<evidence type="ECO:0000256" key="3">
    <source>
        <dbReference type="ARBA" id="ARBA00022989"/>
    </source>
</evidence>